<dbReference type="CDD" id="cd05389">
    <property type="entry name" value="CobQ_N"/>
    <property type="match status" value="1"/>
</dbReference>
<dbReference type="PANTHER" id="PTHR21343:SF1">
    <property type="entry name" value="COBYRIC ACID SYNTHASE"/>
    <property type="match status" value="1"/>
</dbReference>
<evidence type="ECO:0000259" key="4">
    <source>
        <dbReference type="Pfam" id="PF01656"/>
    </source>
</evidence>
<dbReference type="InterPro" id="IPR027417">
    <property type="entry name" value="P-loop_NTPase"/>
</dbReference>
<dbReference type="NCBIfam" id="NF001989">
    <property type="entry name" value="PRK00784.1"/>
    <property type="match status" value="1"/>
</dbReference>
<dbReference type="SUPFAM" id="SSF52540">
    <property type="entry name" value="P-loop containing nucleoside triphosphate hydrolases"/>
    <property type="match status" value="1"/>
</dbReference>
<dbReference type="GO" id="GO:0051921">
    <property type="term" value="F:adenosylcobyric acid synthase (glutamine-hydrolyzing) activity"/>
    <property type="evidence" value="ECO:0007669"/>
    <property type="project" value="UniProtKB-EC"/>
</dbReference>
<name>A0A484H6A8_9ZZZZ</name>
<evidence type="ECO:0000256" key="3">
    <source>
        <dbReference type="ARBA" id="ARBA00022962"/>
    </source>
</evidence>
<proteinExistence type="inferred from homology"/>
<dbReference type="PROSITE" id="PS51274">
    <property type="entry name" value="GATASE_COBBQ"/>
    <property type="match status" value="1"/>
</dbReference>
<dbReference type="InterPro" id="IPR047045">
    <property type="entry name" value="CobQ_N"/>
</dbReference>
<dbReference type="EC" id="6.3.5.10" evidence="6"/>
<dbReference type="Pfam" id="PF01656">
    <property type="entry name" value="CbiA"/>
    <property type="match status" value="1"/>
</dbReference>
<dbReference type="InterPro" id="IPR002586">
    <property type="entry name" value="CobQ/CobB/MinD/ParA_Nub-bd_dom"/>
</dbReference>
<dbReference type="PANTHER" id="PTHR21343">
    <property type="entry name" value="DETHIOBIOTIN SYNTHETASE"/>
    <property type="match status" value="1"/>
</dbReference>
<dbReference type="CDD" id="cd01750">
    <property type="entry name" value="GATase1_CobQ"/>
    <property type="match status" value="1"/>
</dbReference>
<keyword evidence="6" id="KW-0436">Ligase</keyword>
<dbReference type="GO" id="GO:0009236">
    <property type="term" value="P:cobalamin biosynthetic process"/>
    <property type="evidence" value="ECO:0007669"/>
    <property type="project" value="UniProtKB-UniPathway"/>
</dbReference>
<organism evidence="6">
    <name type="scientific">invertebrate metagenome</name>
    <dbReference type="NCBI Taxonomy" id="1711999"/>
    <lineage>
        <taxon>unclassified sequences</taxon>
        <taxon>metagenomes</taxon>
        <taxon>organismal metagenomes</taxon>
    </lineage>
</organism>
<dbReference type="Pfam" id="PF07685">
    <property type="entry name" value="GATase_3"/>
    <property type="match status" value="1"/>
</dbReference>
<dbReference type="SUPFAM" id="SSF52317">
    <property type="entry name" value="Class I glutamine amidotransferase-like"/>
    <property type="match status" value="1"/>
</dbReference>
<reference evidence="6" key="1">
    <citation type="submission" date="2018-10" db="EMBL/GenBank/DDBJ databases">
        <authorList>
            <person name="Gruber-Vodicka H."/>
            <person name="Jaeckle O."/>
        </authorList>
    </citation>
    <scope>NUCLEOTIDE SEQUENCE</scope>
</reference>
<dbReference type="AlphaFoldDB" id="A0A484H6A8"/>
<dbReference type="Gene3D" id="3.40.50.880">
    <property type="match status" value="1"/>
</dbReference>
<evidence type="ECO:0000256" key="2">
    <source>
        <dbReference type="ARBA" id="ARBA00022573"/>
    </source>
</evidence>
<feature type="domain" description="CobQ/CobB/MinD/ParA nucleotide binding" evidence="4">
    <location>
        <begin position="22"/>
        <end position="254"/>
    </location>
</feature>
<dbReference type="HAMAP" id="MF_00028">
    <property type="entry name" value="CobQ"/>
    <property type="match status" value="1"/>
</dbReference>
<dbReference type="InterPro" id="IPR029062">
    <property type="entry name" value="Class_I_gatase-like"/>
</dbReference>
<evidence type="ECO:0000259" key="5">
    <source>
        <dbReference type="Pfam" id="PF07685"/>
    </source>
</evidence>
<dbReference type="EMBL" id="LR026963">
    <property type="protein sequence ID" value="VBB69074.1"/>
    <property type="molecule type" value="Genomic_DNA"/>
</dbReference>
<protein>
    <submittedName>
        <fullName evidence="6">Cobyric acid synthase</fullName>
        <ecNumber evidence="6">6.3.5.10</ecNumber>
    </submittedName>
</protein>
<dbReference type="InterPro" id="IPR011698">
    <property type="entry name" value="GATase_3"/>
</dbReference>
<keyword evidence="2" id="KW-0169">Cobalamin biosynthesis</keyword>
<accession>A0A484H6A8</accession>
<dbReference type="NCBIfam" id="TIGR00313">
    <property type="entry name" value="cobQ"/>
    <property type="match status" value="1"/>
</dbReference>
<keyword evidence="3" id="KW-0315">Glutamine amidotransferase</keyword>
<dbReference type="InterPro" id="IPR033949">
    <property type="entry name" value="CobQ_GATase1"/>
</dbReference>
<evidence type="ECO:0000313" key="6">
    <source>
        <dbReference type="EMBL" id="VBB69074.1"/>
    </source>
</evidence>
<sequence>MTAYEASTATVTSSCPSSPMAIMLQGTGSNVGKSLLVAGLCRLFSRRGLRVRPFKPQNMSNNAAVTVEGGEIGRAQAMQAQACRVVPSVHMNPVLLKPQGTGQAQVIVAGHVWGTSTAHDYQFLKPTLLPLILQSFQTVAAGADLVVVEGAGAAAEVNLRHGDIANMGFAEAADLPVVLVGDIDRGGVIAALVGTHVLLRPAEQVRIQGFLINKFRGDVRLFNPALTLIAARTGWRPFGIVPWFHAACHLPAEDSMGLDCRYQPAASPVDGSAGVNQEMIRIAVPRLPHISNFDDFDPLRAESDVLLSFIAPGTALPGDADIVILPGSKATLADLATLRAEGWAADITAHLRRGGLVVGLCAGYQMLGRSLRDPGGIEGPSDVADGLGLLDVETVITRPKVLRAVAAAYDLLSGEPLHGYEMHAGRTEGPDRQRPWLKVGSQAEGACSADGRVRGCYIHGLFAADGFRQAFLASLRPRRRGALAFAARVEATLDSLADHLETHVDISALLALVS</sequence>
<feature type="domain" description="CobB/CobQ-like glutamine amidotransferase" evidence="5">
    <location>
        <begin position="281"/>
        <end position="465"/>
    </location>
</feature>
<dbReference type="Gene3D" id="3.40.50.300">
    <property type="entry name" value="P-loop containing nucleotide triphosphate hydrolases"/>
    <property type="match status" value="1"/>
</dbReference>
<comment type="pathway">
    <text evidence="1">Cofactor biosynthesis; adenosylcobalamin biosynthesis.</text>
</comment>
<dbReference type="UniPathway" id="UPA00148"/>
<evidence type="ECO:0000256" key="1">
    <source>
        <dbReference type="ARBA" id="ARBA00004953"/>
    </source>
</evidence>
<gene>
    <name evidence="6" type="ORF">RIEGSTA812A_PEG_547</name>
</gene>
<dbReference type="InterPro" id="IPR004459">
    <property type="entry name" value="CobQ_synth"/>
</dbReference>